<dbReference type="InterPro" id="IPR014016">
    <property type="entry name" value="UvrD-like_ATP-bd"/>
</dbReference>
<evidence type="ECO:0000313" key="18">
    <source>
        <dbReference type="EMBL" id="MTD13667.1"/>
    </source>
</evidence>
<dbReference type="Gene3D" id="3.40.50.300">
    <property type="entry name" value="P-loop containing nucleotide triphosphate hydrolases"/>
    <property type="match status" value="2"/>
</dbReference>
<dbReference type="CDD" id="cd17932">
    <property type="entry name" value="DEXQc_UvrD"/>
    <property type="match status" value="1"/>
</dbReference>
<comment type="similarity">
    <text evidence="1">Belongs to the helicase family. UvrD subfamily.</text>
</comment>
<comment type="caution">
    <text evidence="18">The sequence shown here is derived from an EMBL/GenBank/DDBJ whole genome shotgun (WGS) entry which is preliminary data.</text>
</comment>
<dbReference type="AlphaFoldDB" id="A0A7K1FHR3"/>
<evidence type="ECO:0000259" key="16">
    <source>
        <dbReference type="PROSITE" id="PS51198"/>
    </source>
</evidence>
<evidence type="ECO:0000256" key="10">
    <source>
        <dbReference type="ARBA" id="ARBA00023204"/>
    </source>
</evidence>
<dbReference type="SUPFAM" id="SSF52540">
    <property type="entry name" value="P-loop containing nucleoside triphosphate hydrolases"/>
    <property type="match status" value="1"/>
</dbReference>
<organism evidence="18 19">
    <name type="scientific">Nakamurella alba</name>
    <dbReference type="NCBI Taxonomy" id="2665158"/>
    <lineage>
        <taxon>Bacteria</taxon>
        <taxon>Bacillati</taxon>
        <taxon>Actinomycetota</taxon>
        <taxon>Actinomycetes</taxon>
        <taxon>Nakamurellales</taxon>
        <taxon>Nakamurellaceae</taxon>
        <taxon>Nakamurella</taxon>
    </lineage>
</organism>
<sequence>MSATTSSIRCARSMSTTAILRRADPRGQAGWRRTVGPAWSDRPMSTTEVVAGGRPGGVPSGVPGSATQAVTVLTGPAPTRPLQLSADQSAVVGNTARRLRVLAGPGTGKTATLVETVAQRVLSGACRPDEILVLTFSRRAAAELSRRISARLGLTTRDPMVRTLHSYAYSLVRARAVRSGEPAPRMLGAGESDRMVRDLLAGHDEDGGGPWPAELRAALHSSSFADELRDLLLRSAERGLRPARIASLGRRNDRPGWVAAAAFATEYQQVSDLRQGSTGLGAALDQAELTAAALAVLADDELLSAEQRRIRRVFVDEYQDVDPAQARLIDLLATGADELVVVGDPDQSIYGFRGAAPSALQDIEVDATAVLDRSRRMSAGLVTATRRVAELLPGEGAHRQLVTGDAPTAAGRPQTEGPDLATDAVEIAVLPTAAQEASFVADQLRRAHLLEGVPWGSMAVLVRSPAAALPALHRAFAVAGVPVVIGGTDEPAAADPVVAALLLLLRCGLDPELLTGEAALELLGSPVAGLDPLAVRRLRRAVRAARPGEGSSADLVAGLLAGAPMPEDLAADLRPPVIRLRELLTTAREGAGTPTAEQLLWDLWQGSGVEASLLADVDRGGRAGQRADRTLDAVLAVFDMAADLADRLPLAGVRAFVDLVQGQQIPGDADRAGARSTDAVAVLSAHSAKGLEWDVVAIAGVQEATWPDLRPRGSLLHVEELIALAEQRPARTAGHLVLAEERRLFYVAATRARRRLICTAVSDETVSPSRFLYELSGQDELEVRRGTAGPDGRHRRLHLVDLLADLRRAVADPTDPATAQVAAAHLARLAAAGVRGAHPRDWYGLAGASTAADPVAPGATVRLSPSTVEQLGTCPLRAVLERRGARSAPGPQQVEGIAVHALAHGVALGMPEPELHAEIDRFLDTQEQLPPWQRERSRVVLTKMLRAAVEWAAGQKIDRTLLGTETALDVTLPPDPEDPAGRPVRIVGRLDWVSRDADGAVVVSDFKTAVSKPSKADVQANAQLGTYQIAVERGGLTDVATGGSPAGGAELVFLRSGSPVVLPQDPPTESTRTTWIGAIRSAADQLASAEVEARVNSRCARCPVRSSCPAHDNGRQVTR</sequence>
<evidence type="ECO:0000259" key="17">
    <source>
        <dbReference type="PROSITE" id="PS51217"/>
    </source>
</evidence>
<evidence type="ECO:0000256" key="9">
    <source>
        <dbReference type="ARBA" id="ARBA00023125"/>
    </source>
</evidence>
<evidence type="ECO:0000256" key="12">
    <source>
        <dbReference type="ARBA" id="ARBA00034617"/>
    </source>
</evidence>
<keyword evidence="3 15" id="KW-0547">Nucleotide-binding</keyword>
<evidence type="ECO:0000256" key="6">
    <source>
        <dbReference type="ARBA" id="ARBA00022806"/>
    </source>
</evidence>
<dbReference type="InterPro" id="IPR014017">
    <property type="entry name" value="DNA_helicase_UvrD-like_C"/>
</dbReference>
<dbReference type="Gene3D" id="1.10.10.160">
    <property type="match status" value="1"/>
</dbReference>
<evidence type="ECO:0000256" key="7">
    <source>
        <dbReference type="ARBA" id="ARBA00022839"/>
    </source>
</evidence>
<dbReference type="PROSITE" id="PS51217">
    <property type="entry name" value="UVRD_HELICASE_CTER"/>
    <property type="match status" value="1"/>
</dbReference>
<dbReference type="Pfam" id="PF12705">
    <property type="entry name" value="PDDEXK_1"/>
    <property type="match status" value="1"/>
</dbReference>
<dbReference type="GO" id="GO:0005829">
    <property type="term" value="C:cytosol"/>
    <property type="evidence" value="ECO:0007669"/>
    <property type="project" value="TreeGrafter"/>
</dbReference>
<dbReference type="InterPro" id="IPR013986">
    <property type="entry name" value="DExx_box_DNA_helicase_dom_sf"/>
</dbReference>
<gene>
    <name evidence="18" type="ORF">GIS00_06885</name>
</gene>
<keyword evidence="4" id="KW-0227">DNA damage</keyword>
<evidence type="ECO:0000256" key="3">
    <source>
        <dbReference type="ARBA" id="ARBA00022741"/>
    </source>
</evidence>
<evidence type="ECO:0000256" key="4">
    <source>
        <dbReference type="ARBA" id="ARBA00022763"/>
    </source>
</evidence>
<keyword evidence="6 15" id="KW-0347">Helicase</keyword>
<dbReference type="Gene3D" id="1.10.486.10">
    <property type="entry name" value="PCRA, domain 4"/>
    <property type="match status" value="1"/>
</dbReference>
<dbReference type="PANTHER" id="PTHR11070">
    <property type="entry name" value="UVRD / RECB / PCRA DNA HELICASE FAMILY MEMBER"/>
    <property type="match status" value="1"/>
</dbReference>
<keyword evidence="2" id="KW-0540">Nuclease</keyword>
<evidence type="ECO:0000256" key="14">
    <source>
        <dbReference type="ARBA" id="ARBA00048988"/>
    </source>
</evidence>
<dbReference type="Gene3D" id="3.90.320.10">
    <property type="match status" value="1"/>
</dbReference>
<reference evidence="18 19" key="1">
    <citation type="submission" date="2019-11" db="EMBL/GenBank/DDBJ databases">
        <authorList>
            <person name="Jiang L.-Q."/>
        </authorList>
    </citation>
    <scope>NUCLEOTIDE SEQUENCE [LARGE SCALE GENOMIC DNA]</scope>
    <source>
        <strain evidence="18 19">YIM 132087</strain>
    </source>
</reference>
<keyword evidence="11" id="KW-0413">Isomerase</keyword>
<dbReference type="GO" id="GO:0043138">
    <property type="term" value="F:3'-5' DNA helicase activity"/>
    <property type="evidence" value="ECO:0007669"/>
    <property type="project" value="UniProtKB-EC"/>
</dbReference>
<dbReference type="InterPro" id="IPR038726">
    <property type="entry name" value="PDDEXK_AddAB-type"/>
</dbReference>
<dbReference type="PROSITE" id="PS51198">
    <property type="entry name" value="UVRD_HELICASE_ATP_BIND"/>
    <property type="match status" value="1"/>
</dbReference>
<keyword evidence="8 15" id="KW-0067">ATP-binding</keyword>
<comment type="catalytic activity">
    <reaction evidence="12">
        <text>Couples ATP hydrolysis with the unwinding of duplex DNA by translocating in the 3'-5' direction.</text>
        <dbReference type="EC" id="5.6.2.4"/>
    </reaction>
</comment>
<dbReference type="Proteomes" id="UP000460221">
    <property type="component" value="Unassembled WGS sequence"/>
</dbReference>
<dbReference type="GO" id="GO:0033202">
    <property type="term" value="C:DNA helicase complex"/>
    <property type="evidence" value="ECO:0007669"/>
    <property type="project" value="TreeGrafter"/>
</dbReference>
<dbReference type="GO" id="GO:0005524">
    <property type="term" value="F:ATP binding"/>
    <property type="evidence" value="ECO:0007669"/>
    <property type="project" value="UniProtKB-UniRule"/>
</dbReference>
<feature type="binding site" evidence="15">
    <location>
        <begin position="103"/>
        <end position="110"/>
    </location>
    <ligand>
        <name>ATP</name>
        <dbReference type="ChEBI" id="CHEBI:30616"/>
    </ligand>
</feature>
<dbReference type="Pfam" id="PF13361">
    <property type="entry name" value="UvrD_C"/>
    <property type="match status" value="1"/>
</dbReference>
<evidence type="ECO:0000256" key="13">
    <source>
        <dbReference type="ARBA" id="ARBA00034808"/>
    </source>
</evidence>
<dbReference type="InterPro" id="IPR000212">
    <property type="entry name" value="DNA_helicase_UvrD/REP"/>
</dbReference>
<feature type="domain" description="UvrD-like helicase ATP-binding" evidence="16">
    <location>
        <begin position="82"/>
        <end position="378"/>
    </location>
</feature>
<dbReference type="EMBL" id="WLYK01000001">
    <property type="protein sequence ID" value="MTD13667.1"/>
    <property type="molecule type" value="Genomic_DNA"/>
</dbReference>
<dbReference type="GO" id="GO:0004527">
    <property type="term" value="F:exonuclease activity"/>
    <property type="evidence" value="ECO:0007669"/>
    <property type="project" value="UniProtKB-KW"/>
</dbReference>
<feature type="domain" description="UvrD-like helicase C-terminal" evidence="17">
    <location>
        <begin position="383"/>
        <end position="690"/>
    </location>
</feature>
<dbReference type="EC" id="5.6.2.4" evidence="13"/>
<keyword evidence="7" id="KW-0269">Exonuclease</keyword>
<evidence type="ECO:0000256" key="5">
    <source>
        <dbReference type="ARBA" id="ARBA00022801"/>
    </source>
</evidence>
<comment type="catalytic activity">
    <reaction evidence="14">
        <text>ATP + H2O = ADP + phosphate + H(+)</text>
        <dbReference type="Rhea" id="RHEA:13065"/>
        <dbReference type="ChEBI" id="CHEBI:15377"/>
        <dbReference type="ChEBI" id="CHEBI:15378"/>
        <dbReference type="ChEBI" id="CHEBI:30616"/>
        <dbReference type="ChEBI" id="CHEBI:43474"/>
        <dbReference type="ChEBI" id="CHEBI:456216"/>
        <dbReference type="EC" id="5.6.2.4"/>
    </reaction>
</comment>
<dbReference type="GO" id="GO:0000725">
    <property type="term" value="P:recombinational repair"/>
    <property type="evidence" value="ECO:0007669"/>
    <property type="project" value="TreeGrafter"/>
</dbReference>
<dbReference type="InterPro" id="IPR027417">
    <property type="entry name" value="P-loop_NTPase"/>
</dbReference>
<dbReference type="InterPro" id="IPR011604">
    <property type="entry name" value="PDDEXK-like_dom_sf"/>
</dbReference>
<evidence type="ECO:0000256" key="8">
    <source>
        <dbReference type="ARBA" id="ARBA00022840"/>
    </source>
</evidence>
<keyword evidence="19" id="KW-1185">Reference proteome</keyword>
<proteinExistence type="inferred from homology"/>
<evidence type="ECO:0000313" key="19">
    <source>
        <dbReference type="Proteomes" id="UP000460221"/>
    </source>
</evidence>
<keyword evidence="9" id="KW-0238">DNA-binding</keyword>
<evidence type="ECO:0000256" key="1">
    <source>
        <dbReference type="ARBA" id="ARBA00009922"/>
    </source>
</evidence>
<keyword evidence="5 15" id="KW-0378">Hydrolase</keyword>
<dbReference type="Pfam" id="PF00580">
    <property type="entry name" value="UvrD-helicase"/>
    <property type="match status" value="1"/>
</dbReference>
<keyword evidence="10" id="KW-0234">DNA repair</keyword>
<dbReference type="PANTHER" id="PTHR11070:SF59">
    <property type="entry name" value="DNA 3'-5' HELICASE"/>
    <property type="match status" value="1"/>
</dbReference>
<protein>
    <recommendedName>
        <fullName evidence="13">DNA 3'-5' helicase</fullName>
        <ecNumber evidence="13">5.6.2.4</ecNumber>
    </recommendedName>
</protein>
<name>A0A7K1FHR3_9ACTN</name>
<accession>A0A7K1FHR3</accession>
<evidence type="ECO:0000256" key="11">
    <source>
        <dbReference type="ARBA" id="ARBA00023235"/>
    </source>
</evidence>
<evidence type="ECO:0000256" key="15">
    <source>
        <dbReference type="PROSITE-ProRule" id="PRU00560"/>
    </source>
</evidence>
<dbReference type="GO" id="GO:0003677">
    <property type="term" value="F:DNA binding"/>
    <property type="evidence" value="ECO:0007669"/>
    <property type="project" value="UniProtKB-KW"/>
</dbReference>
<evidence type="ECO:0000256" key="2">
    <source>
        <dbReference type="ARBA" id="ARBA00022722"/>
    </source>
</evidence>